<sequence length="143" mass="15594">MSFRRCFPALLLSAGLLLGACGDDDVQPEAQPTPVVGGFSEAAFDALPRPATSEPRGNAVEMADTISRSYEVRNTTPEQVLDFYRNQLRDWRAVQGVEKLGVNTYRGIWTKDGAELTVSATSGPTLSQPDEVRAQYSLSLKKT</sequence>
<dbReference type="EMBL" id="CADCTF010000068">
    <property type="protein sequence ID" value="CAA9234626.1"/>
    <property type="molecule type" value="Genomic_DNA"/>
</dbReference>
<organism evidence="2">
    <name type="scientific">uncultured Acidimicrobiales bacterium</name>
    <dbReference type="NCBI Taxonomy" id="310071"/>
    <lineage>
        <taxon>Bacteria</taxon>
        <taxon>Bacillati</taxon>
        <taxon>Actinomycetota</taxon>
        <taxon>Acidimicrobiia</taxon>
        <taxon>Acidimicrobiales</taxon>
        <taxon>environmental samples</taxon>
    </lineage>
</organism>
<reference evidence="2" key="1">
    <citation type="submission" date="2020-02" db="EMBL/GenBank/DDBJ databases">
        <authorList>
            <person name="Meier V. D."/>
        </authorList>
    </citation>
    <scope>NUCLEOTIDE SEQUENCE</scope>
    <source>
        <strain evidence="2">AVDCRST_MAG50</strain>
    </source>
</reference>
<evidence type="ECO:0000313" key="2">
    <source>
        <dbReference type="EMBL" id="CAA9234626.1"/>
    </source>
</evidence>
<protein>
    <recommendedName>
        <fullName evidence="3">Lipoprotein</fullName>
    </recommendedName>
</protein>
<evidence type="ECO:0008006" key="3">
    <source>
        <dbReference type="Google" id="ProtNLM"/>
    </source>
</evidence>
<feature type="signal peptide" evidence="1">
    <location>
        <begin position="1"/>
        <end position="22"/>
    </location>
</feature>
<evidence type="ECO:0000256" key="1">
    <source>
        <dbReference type="SAM" id="SignalP"/>
    </source>
</evidence>
<name>A0A6J4HUW7_9ACTN</name>
<dbReference type="AlphaFoldDB" id="A0A6J4HUW7"/>
<keyword evidence="1" id="KW-0732">Signal</keyword>
<gene>
    <name evidence="2" type="ORF">AVDCRST_MAG50-1363</name>
</gene>
<proteinExistence type="predicted"/>
<feature type="chain" id="PRO_5026981818" description="Lipoprotein" evidence="1">
    <location>
        <begin position="23"/>
        <end position="143"/>
    </location>
</feature>
<dbReference type="PROSITE" id="PS51257">
    <property type="entry name" value="PROKAR_LIPOPROTEIN"/>
    <property type="match status" value="1"/>
</dbReference>
<accession>A0A6J4HUW7</accession>